<keyword evidence="3" id="KW-1185">Reference proteome</keyword>
<reference evidence="2 3" key="1">
    <citation type="journal article" date="2018" name="Sci. Rep.">
        <title>Raphidocelis subcapitata (=Pseudokirchneriella subcapitata) provides an insight into genome evolution and environmental adaptations in the Sphaeropleales.</title>
        <authorList>
            <person name="Suzuki S."/>
            <person name="Yamaguchi H."/>
            <person name="Nakajima N."/>
            <person name="Kawachi M."/>
        </authorList>
    </citation>
    <scope>NUCLEOTIDE SEQUENCE [LARGE SCALE GENOMIC DNA]</scope>
    <source>
        <strain evidence="2 3">NIES-35</strain>
    </source>
</reference>
<evidence type="ECO:0000256" key="1">
    <source>
        <dbReference type="SAM" id="SignalP"/>
    </source>
</evidence>
<dbReference type="PANTHER" id="PTHR10728">
    <property type="entry name" value="CYTOSOLIC PHOSPHOLIPASE A2"/>
    <property type="match status" value="1"/>
</dbReference>
<dbReference type="OrthoDB" id="4084751at2759"/>
<evidence type="ECO:0000313" key="2">
    <source>
        <dbReference type="EMBL" id="GBF94754.1"/>
    </source>
</evidence>
<gene>
    <name evidence="2" type="ORF">Rsub_07637</name>
</gene>
<dbReference type="GO" id="GO:0046475">
    <property type="term" value="P:glycerophospholipid catabolic process"/>
    <property type="evidence" value="ECO:0007669"/>
    <property type="project" value="TreeGrafter"/>
</dbReference>
<dbReference type="PANTHER" id="PTHR10728:SF40">
    <property type="entry name" value="PATATIN FAMILY PROTEIN"/>
    <property type="match status" value="1"/>
</dbReference>
<dbReference type="GO" id="GO:0005829">
    <property type="term" value="C:cytosol"/>
    <property type="evidence" value="ECO:0007669"/>
    <property type="project" value="TreeGrafter"/>
</dbReference>
<feature type="chain" id="PRO_5015895310" evidence="1">
    <location>
        <begin position="26"/>
        <end position="594"/>
    </location>
</feature>
<dbReference type="AlphaFoldDB" id="A0A2V0P4G2"/>
<accession>A0A2V0P4G2</accession>
<name>A0A2V0P4G2_9CHLO</name>
<dbReference type="Proteomes" id="UP000247498">
    <property type="component" value="Unassembled WGS sequence"/>
</dbReference>
<dbReference type="SUPFAM" id="SSF52151">
    <property type="entry name" value="FabD/lysophospholipase-like"/>
    <property type="match status" value="1"/>
</dbReference>
<dbReference type="EMBL" id="BDRX01000055">
    <property type="protein sequence ID" value="GBF94754.1"/>
    <property type="molecule type" value="Genomic_DNA"/>
</dbReference>
<dbReference type="InterPro" id="IPR016035">
    <property type="entry name" value="Acyl_Trfase/lysoPLipase"/>
</dbReference>
<organism evidence="2 3">
    <name type="scientific">Raphidocelis subcapitata</name>
    <dbReference type="NCBI Taxonomy" id="307507"/>
    <lineage>
        <taxon>Eukaryota</taxon>
        <taxon>Viridiplantae</taxon>
        <taxon>Chlorophyta</taxon>
        <taxon>core chlorophytes</taxon>
        <taxon>Chlorophyceae</taxon>
        <taxon>CS clade</taxon>
        <taxon>Sphaeropleales</taxon>
        <taxon>Selenastraceae</taxon>
        <taxon>Raphidocelis</taxon>
    </lineage>
</organism>
<proteinExistence type="predicted"/>
<keyword evidence="1" id="KW-0732">Signal</keyword>
<comment type="caution">
    <text evidence="2">The sequence shown here is derived from an EMBL/GenBank/DDBJ whole genome shotgun (WGS) entry which is preliminary data.</text>
</comment>
<dbReference type="STRING" id="307507.A0A2V0P4G2"/>
<feature type="signal peptide" evidence="1">
    <location>
        <begin position="1"/>
        <end position="25"/>
    </location>
</feature>
<dbReference type="InParanoid" id="A0A2V0P4G2"/>
<evidence type="ECO:0000313" key="3">
    <source>
        <dbReference type="Proteomes" id="UP000247498"/>
    </source>
</evidence>
<dbReference type="GO" id="GO:0004623">
    <property type="term" value="F:phospholipase A2 activity"/>
    <property type="evidence" value="ECO:0007669"/>
    <property type="project" value="TreeGrafter"/>
</dbReference>
<dbReference type="Gene3D" id="3.40.1090.10">
    <property type="entry name" value="Cytosolic phospholipase A2 catalytic domain"/>
    <property type="match status" value="1"/>
</dbReference>
<protein>
    <submittedName>
        <fullName evidence="2">Uncharacterized protein</fullName>
    </submittedName>
</protein>
<sequence>MGGRLGRRGGRALALLAALVWVAAAVPRAALAAPPATGTFKPAANVTGTIWTYGPGFTYPELSSSAWGMPELQRRPSFGIALSGGGYRATTLALGWVRALHSIGAMERARYLASNSGGSWLNGAYSFTQVPSETFLGPYLPPRALSRKALRAANGPGSYGRAVQEGTIVLDALDSALANVLSDKDDGQAVGAWSDSVGEAFLDPFGVGGHKSPPTALGTAGGVAEAVARANPGIPFVVACATPDKPFPIIMGSILVPEAPTQYAPIEFTPLYAGFPASVNGTDPPVGGGYVEPLLLNTLPPSPPRPAGRAFSPPPASGVVSADPDPYVVPLVTVVGISSSFASQGLRPTSDAAAELTGTEQLWYWSPVDFQGSRRKFADGGGADNLAVTPLVRRRVERIIACVAASAAPDTNASDYARTQWDIAGLFGAVPPTAVNKRGTINGMPVGLFNNFTQIFPREGFDQLYAAISSAHKAGKSAVHRARYPVLDNPAKAVAGGWQVEVLWVINAQIREWEKALPIESQDLIDDNRRGQPPKLSDRLAGLKAFPYVSTFQADYSPELVTLLSQQATWQLLQARKDVEELMKGAAPAPTKAG</sequence>